<dbReference type="EMBL" id="CM004400">
    <property type="protein sequence ID" value="OAY32020.2"/>
    <property type="molecule type" value="Genomic_DNA"/>
</dbReference>
<keyword evidence="3" id="KW-0732">Signal</keyword>
<keyword evidence="4" id="KW-0378">Hydrolase</keyword>
<dbReference type="InterPro" id="IPR042269">
    <property type="entry name" value="Ser_carbopepase_S28_SKS"/>
</dbReference>
<dbReference type="GO" id="GO:0070008">
    <property type="term" value="F:serine-type exopeptidase activity"/>
    <property type="evidence" value="ECO:0007669"/>
    <property type="project" value="InterPro"/>
</dbReference>
<evidence type="ECO:0000256" key="2">
    <source>
        <dbReference type="ARBA" id="ARBA00022670"/>
    </source>
</evidence>
<protein>
    <recommendedName>
        <fullName evidence="8">Lysosomal Pro-X carboxypeptidase</fullName>
    </recommendedName>
</protein>
<evidence type="ECO:0000256" key="1">
    <source>
        <dbReference type="ARBA" id="ARBA00011079"/>
    </source>
</evidence>
<comment type="similarity">
    <text evidence="1">Belongs to the peptidase S28 family.</text>
</comment>
<sequence length="69" mass="7637">MGKLNHIFMCYVIVRVFNGNKLVDMATRTIPEALLVDTVANLHDVQSGMVLGVIEAFLTSFCCPLNSHQ</sequence>
<dbReference type="PANTHER" id="PTHR11010">
    <property type="entry name" value="PROTEASE S28 PRO-X CARBOXYPEPTIDASE-RELATED"/>
    <property type="match status" value="1"/>
</dbReference>
<keyword evidence="5" id="KW-0325">Glycoprotein</keyword>
<keyword evidence="2" id="KW-0645">Protease</keyword>
<evidence type="ECO:0000256" key="3">
    <source>
        <dbReference type="ARBA" id="ARBA00022729"/>
    </source>
</evidence>
<keyword evidence="7" id="KW-1185">Reference proteome</keyword>
<organism evidence="6 7">
    <name type="scientific">Manihot esculenta</name>
    <name type="common">Cassava</name>
    <name type="synonym">Jatropha manihot</name>
    <dbReference type="NCBI Taxonomy" id="3983"/>
    <lineage>
        <taxon>Eukaryota</taxon>
        <taxon>Viridiplantae</taxon>
        <taxon>Streptophyta</taxon>
        <taxon>Embryophyta</taxon>
        <taxon>Tracheophyta</taxon>
        <taxon>Spermatophyta</taxon>
        <taxon>Magnoliopsida</taxon>
        <taxon>eudicotyledons</taxon>
        <taxon>Gunneridae</taxon>
        <taxon>Pentapetalae</taxon>
        <taxon>rosids</taxon>
        <taxon>fabids</taxon>
        <taxon>Malpighiales</taxon>
        <taxon>Euphorbiaceae</taxon>
        <taxon>Crotonoideae</taxon>
        <taxon>Manihoteae</taxon>
        <taxon>Manihot</taxon>
    </lineage>
</organism>
<reference evidence="7" key="1">
    <citation type="journal article" date="2016" name="Nat. Biotechnol.">
        <title>Sequencing wild and cultivated cassava and related species reveals extensive interspecific hybridization and genetic diversity.</title>
        <authorList>
            <person name="Bredeson J.V."/>
            <person name="Lyons J.B."/>
            <person name="Prochnik S.E."/>
            <person name="Wu G.A."/>
            <person name="Ha C.M."/>
            <person name="Edsinger-Gonzales E."/>
            <person name="Grimwood J."/>
            <person name="Schmutz J."/>
            <person name="Rabbi I.Y."/>
            <person name="Egesi C."/>
            <person name="Nauluvula P."/>
            <person name="Lebot V."/>
            <person name="Ndunguru J."/>
            <person name="Mkamilo G."/>
            <person name="Bart R.S."/>
            <person name="Setter T.L."/>
            <person name="Gleadow R.M."/>
            <person name="Kulakow P."/>
            <person name="Ferguson M.E."/>
            <person name="Rounsley S."/>
            <person name="Rokhsar D.S."/>
        </authorList>
    </citation>
    <scope>NUCLEOTIDE SEQUENCE [LARGE SCALE GENOMIC DNA]</scope>
    <source>
        <strain evidence="7">cv. AM560-2</strain>
    </source>
</reference>
<evidence type="ECO:0008006" key="8">
    <source>
        <dbReference type="Google" id="ProtNLM"/>
    </source>
</evidence>
<name>A0A2C9UM64_MANES</name>
<dbReference type="Gene3D" id="3.40.50.1820">
    <property type="entry name" value="alpha/beta hydrolase"/>
    <property type="match status" value="1"/>
</dbReference>
<dbReference type="InterPro" id="IPR008758">
    <property type="entry name" value="Peptidase_S28"/>
</dbReference>
<dbReference type="InterPro" id="IPR029058">
    <property type="entry name" value="AB_hydrolase_fold"/>
</dbReference>
<proteinExistence type="inferred from homology"/>
<evidence type="ECO:0000313" key="7">
    <source>
        <dbReference type="Proteomes" id="UP000091857"/>
    </source>
</evidence>
<dbReference type="Gene3D" id="1.20.120.980">
    <property type="entry name" value="Serine carboxypeptidase S28, SKS domain"/>
    <property type="match status" value="1"/>
</dbReference>
<dbReference type="GO" id="GO:0008239">
    <property type="term" value="F:dipeptidyl-peptidase activity"/>
    <property type="evidence" value="ECO:0000318"/>
    <property type="project" value="GO_Central"/>
</dbReference>
<dbReference type="OMA" id="CHETIRR"/>
<dbReference type="Proteomes" id="UP000091857">
    <property type="component" value="Chromosome 14"/>
</dbReference>
<evidence type="ECO:0000313" key="6">
    <source>
        <dbReference type="EMBL" id="OAY32020.2"/>
    </source>
</evidence>
<dbReference type="PANTHER" id="PTHR11010:SF114">
    <property type="entry name" value="SERINE CARBOXYPEPTIDASE S28 FAMILY PROTEIN"/>
    <property type="match status" value="1"/>
</dbReference>
<dbReference type="GO" id="GO:0006508">
    <property type="term" value="P:proteolysis"/>
    <property type="evidence" value="ECO:0007669"/>
    <property type="project" value="UniProtKB-KW"/>
</dbReference>
<accession>A0A2C9UM64</accession>
<dbReference type="FunFam" id="1.20.120.980:FF:000006">
    <property type="entry name" value="Serine carboxypeptidase S28 family protein"/>
    <property type="match status" value="1"/>
</dbReference>
<evidence type="ECO:0000256" key="4">
    <source>
        <dbReference type="ARBA" id="ARBA00022801"/>
    </source>
</evidence>
<dbReference type="SUPFAM" id="SSF53474">
    <property type="entry name" value="alpha/beta-Hydrolases"/>
    <property type="match status" value="1"/>
</dbReference>
<comment type="caution">
    <text evidence="6">The sequence shown here is derived from an EMBL/GenBank/DDBJ whole genome shotgun (WGS) entry which is preliminary data.</text>
</comment>
<evidence type="ECO:0000256" key="5">
    <source>
        <dbReference type="ARBA" id="ARBA00023180"/>
    </source>
</evidence>
<dbReference type="Pfam" id="PF05577">
    <property type="entry name" value="Peptidase_S28"/>
    <property type="match status" value="1"/>
</dbReference>
<gene>
    <name evidence="6" type="ORF">MANES_14G155601v8</name>
</gene>
<dbReference type="AlphaFoldDB" id="A0A2C9UM64"/>